<feature type="compositionally biased region" description="Low complexity" evidence="1">
    <location>
        <begin position="174"/>
        <end position="187"/>
    </location>
</feature>
<comment type="caution">
    <text evidence="3">The sequence shown here is derived from an EMBL/GenBank/DDBJ whole genome shotgun (WGS) entry which is preliminary data.</text>
</comment>
<protein>
    <submittedName>
        <fullName evidence="3">Uncharacterized protein</fullName>
    </submittedName>
</protein>
<name>A0A543CCJ6_9ACTN</name>
<evidence type="ECO:0000256" key="1">
    <source>
        <dbReference type="SAM" id="MobiDB-lite"/>
    </source>
</evidence>
<proteinExistence type="predicted"/>
<feature type="signal peptide" evidence="2">
    <location>
        <begin position="1"/>
        <end position="25"/>
    </location>
</feature>
<evidence type="ECO:0000313" key="4">
    <source>
        <dbReference type="Proteomes" id="UP000316096"/>
    </source>
</evidence>
<feature type="compositionally biased region" description="Basic residues" evidence="1">
    <location>
        <begin position="259"/>
        <end position="273"/>
    </location>
</feature>
<keyword evidence="4" id="KW-1185">Reference proteome</keyword>
<dbReference type="Proteomes" id="UP000316096">
    <property type="component" value="Unassembled WGS sequence"/>
</dbReference>
<dbReference type="PROSITE" id="PS51257">
    <property type="entry name" value="PROKAR_LIPOPROTEIN"/>
    <property type="match status" value="1"/>
</dbReference>
<evidence type="ECO:0000256" key="2">
    <source>
        <dbReference type="SAM" id="SignalP"/>
    </source>
</evidence>
<keyword evidence="2" id="KW-0732">Signal</keyword>
<feature type="region of interest" description="Disordered" evidence="1">
    <location>
        <begin position="174"/>
        <end position="281"/>
    </location>
</feature>
<dbReference type="EMBL" id="VFOZ01000001">
    <property type="protein sequence ID" value="TQL94815.1"/>
    <property type="molecule type" value="Genomic_DNA"/>
</dbReference>
<reference evidence="3 4" key="1">
    <citation type="submission" date="2019-06" db="EMBL/GenBank/DDBJ databases">
        <title>Sequencing the genomes of 1000 actinobacteria strains.</title>
        <authorList>
            <person name="Klenk H.-P."/>
        </authorList>
    </citation>
    <scope>NUCLEOTIDE SEQUENCE [LARGE SCALE GENOMIC DNA]</scope>
    <source>
        <strain evidence="3 4">DSM 102200</strain>
    </source>
</reference>
<feature type="chain" id="PRO_5022154033" evidence="2">
    <location>
        <begin position="26"/>
        <end position="281"/>
    </location>
</feature>
<evidence type="ECO:0000313" key="3">
    <source>
        <dbReference type="EMBL" id="TQL94815.1"/>
    </source>
</evidence>
<sequence>MRGVGVRCGLAGWCVVALGSGPGSAACPSGRTVWRGRALRPAGLLCDRPAFRAMIGRLPAGPDCVAWACAVAWRVAVWRPWVPGRGRPPGLLAGLCGAGVRSGLAGCCVTASPSGWGGPPALRAGLWRGAGCGLRPGSCDHPRPLGRAADLALRAPHCVSWACAAAWRIAVRPPRPPAGAHHPSSGPNRPPRPPGRTDRPVLRAEPTAPSSGPNRPSRPPGRTDRPAPGQGQDVPGRAARSCPPAQLTGPRSAPSYRAASRHRGVGRQGRFRHSSGGPVAQ</sequence>
<gene>
    <name evidence="3" type="ORF">FB559_0297</name>
</gene>
<accession>A0A543CCJ6</accession>
<organism evidence="3 4">
    <name type="scientific">Actinoallomurus bryophytorum</name>
    <dbReference type="NCBI Taxonomy" id="1490222"/>
    <lineage>
        <taxon>Bacteria</taxon>
        <taxon>Bacillati</taxon>
        <taxon>Actinomycetota</taxon>
        <taxon>Actinomycetes</taxon>
        <taxon>Streptosporangiales</taxon>
        <taxon>Thermomonosporaceae</taxon>
        <taxon>Actinoallomurus</taxon>
    </lineage>
</organism>
<dbReference type="AlphaFoldDB" id="A0A543CCJ6"/>